<protein>
    <submittedName>
        <fullName evidence="1">Uncharacterized protein</fullName>
    </submittedName>
</protein>
<evidence type="ECO:0000313" key="1">
    <source>
        <dbReference type="EMBL" id="KZU91575.1"/>
    </source>
</evidence>
<proteinExistence type="predicted"/>
<dbReference type="PATRIC" id="fig|1590.142.peg.1323"/>
<sequence>MKAVVKSVNWLAAAVLVGAIGMAWLQPIHFFGNPDWASPIVQLAMVLGLLVMTMAGRQVLKQLSSRQYRWLLIGLVGLIAIVQMLIATSFVDVARADPFFVRQQALLLARGSHHWQHYFMIYPNNVNFTLLVANLLKPLLKLTQTPWVLLNGIRFVWIDTGLISGLYLLNRWRYWQPGAVSFSLLWLVSVPVAAFGLFAYTDALVLPLLPDSLALLTLGLSLTGWRRWVVLIGDGLLVAVGVVMKTNLIVLWLTLVLMGGVLWWQRQFSGRQMLGWLVSLVMTLGVMFAVMRTAQQQAGYTRQVDAALPVTSWIAMSLNPQSSGEYRHADFARVNQMPTAAAKRQQTQQMIQQRLHQMGVTGTLVHLLKKMRVFWATGDFDSFKLTTQWIRAPRWYLNHQRQLQFWLVLMTQTIYLTMLVQAIVTLMRRREWAVTFVALAILGLTVFHVGLWEVEGRYALPLLPGLMLLSSVGGRELPVWHLNRVMQRQLTWLVVVLATISVVSLWQTSQATRITDVVRGNQGNGRYVVSTVQKIGPGHAVTTPLAVSGKSNVLRLKPVATHGRVTITLTRGAHVVKRWRGSANELTTLNYPLTAAGNLRLAIKNIGQTPVRYGVMAANYSPLTGRVTAKRHAYLQVVIKQQFIKPHALTTGAASLAVVGCVALATILSLGRLRPETE</sequence>
<dbReference type="RefSeq" id="WP_033608591.1">
    <property type="nucleotide sequence ID" value="NZ_BAAFRT010000002.1"/>
</dbReference>
<evidence type="ECO:0000313" key="2">
    <source>
        <dbReference type="Proteomes" id="UP000076882"/>
    </source>
</evidence>
<dbReference type="AlphaFoldDB" id="A0A165QTT1"/>
<gene>
    <name evidence="1" type="ORF">Lp19_2861</name>
</gene>
<reference evidence="1 2" key="1">
    <citation type="submission" date="2016-03" db="EMBL/GenBank/DDBJ databases">
        <title>Comparative genomics of 54 Lactobacillus plantarum strains reveals genomic uncoupling from niche constraints.</title>
        <authorList>
            <person name="Martino M.E."/>
        </authorList>
    </citation>
    <scope>NUCLEOTIDE SEQUENCE [LARGE SCALE GENOMIC DNA]</scope>
    <source>
        <strain evidence="1 2">19.1</strain>
    </source>
</reference>
<organism evidence="1 2">
    <name type="scientific">Lactiplantibacillus plantarum</name>
    <name type="common">Lactobacillus plantarum</name>
    <dbReference type="NCBI Taxonomy" id="1590"/>
    <lineage>
        <taxon>Bacteria</taxon>
        <taxon>Bacillati</taxon>
        <taxon>Bacillota</taxon>
        <taxon>Bacilli</taxon>
        <taxon>Lactobacillales</taxon>
        <taxon>Lactobacillaceae</taxon>
        <taxon>Lactiplantibacillus</taxon>
    </lineage>
</organism>
<dbReference type="Proteomes" id="UP000076882">
    <property type="component" value="Unassembled WGS sequence"/>
</dbReference>
<accession>A0A165QTT1</accession>
<name>A0A165QTT1_LACPN</name>
<comment type="caution">
    <text evidence="1">The sequence shown here is derived from an EMBL/GenBank/DDBJ whole genome shotgun (WGS) entry which is preliminary data.</text>
</comment>
<dbReference type="EMBL" id="LUXM01000040">
    <property type="protein sequence ID" value="KZU91575.1"/>
    <property type="molecule type" value="Genomic_DNA"/>
</dbReference>
<dbReference type="KEGG" id="lpb:SH83_05915"/>